<comment type="similarity">
    <text evidence="2 11">Belongs to the shikimate kinase family.</text>
</comment>
<dbReference type="Pfam" id="PF01202">
    <property type="entry name" value="SKI"/>
    <property type="match status" value="1"/>
</dbReference>
<comment type="caution">
    <text evidence="11">Lacks conserved residue(s) required for the propagation of feature annotation.</text>
</comment>
<comment type="pathway">
    <text evidence="1 11">Metabolic intermediate biosynthesis; chorismate biosynthesis; chorismate from D-erythrose 4-phosphate and phosphoenolpyruvate: step 5/7.</text>
</comment>
<dbReference type="GO" id="GO:0004765">
    <property type="term" value="F:shikimate kinase activity"/>
    <property type="evidence" value="ECO:0007669"/>
    <property type="project" value="UniProtKB-UniRule"/>
</dbReference>
<dbReference type="InterPro" id="IPR023000">
    <property type="entry name" value="Shikimate_kinase_CS"/>
</dbReference>
<comment type="catalytic activity">
    <reaction evidence="10 11">
        <text>shikimate + ATP = 3-phosphoshikimate + ADP + H(+)</text>
        <dbReference type="Rhea" id="RHEA:13121"/>
        <dbReference type="ChEBI" id="CHEBI:15378"/>
        <dbReference type="ChEBI" id="CHEBI:30616"/>
        <dbReference type="ChEBI" id="CHEBI:36208"/>
        <dbReference type="ChEBI" id="CHEBI:145989"/>
        <dbReference type="ChEBI" id="CHEBI:456216"/>
        <dbReference type="EC" id="2.7.1.71"/>
    </reaction>
</comment>
<comment type="subcellular location">
    <subcellularLocation>
        <location evidence="11">Cytoplasm</location>
    </subcellularLocation>
</comment>
<sequence length="175" mass="19532">MTHIALIGLPGSGKTTIGRQLARRLGLPFVDTDEAIEQELGCSIRDFFEAEGEVAFRDVESRVLHRLTEGPPCLLSTGGGIVLRPENRQRLREACRVVYLRASANDLFRRLRHDQKRPLLQVADPLERLKALEAERGPLYRETAHFTVDAGRSHLHQVVNKLAAQIELEGGAPEP</sequence>
<name>A0A936ZRV3_9BURK</name>
<keyword evidence="11" id="KW-0963">Cytoplasm</keyword>
<dbReference type="EC" id="2.7.1.71" evidence="3 11"/>
<comment type="function">
    <text evidence="11">Catalyzes the specific phosphorylation of the 3-hydroxyl group of shikimic acid using ATP as a cosubstrate.</text>
</comment>
<evidence type="ECO:0000256" key="9">
    <source>
        <dbReference type="ARBA" id="ARBA00023141"/>
    </source>
</evidence>
<evidence type="ECO:0000256" key="8">
    <source>
        <dbReference type="ARBA" id="ARBA00022840"/>
    </source>
</evidence>
<keyword evidence="11" id="KW-0460">Magnesium</keyword>
<evidence type="ECO:0000313" key="13">
    <source>
        <dbReference type="Proteomes" id="UP000613011"/>
    </source>
</evidence>
<dbReference type="GO" id="GO:0009423">
    <property type="term" value="P:chorismate biosynthetic process"/>
    <property type="evidence" value="ECO:0007669"/>
    <property type="project" value="UniProtKB-UniRule"/>
</dbReference>
<dbReference type="GO" id="GO:0009073">
    <property type="term" value="P:aromatic amino acid family biosynthetic process"/>
    <property type="evidence" value="ECO:0007669"/>
    <property type="project" value="UniProtKB-KW"/>
</dbReference>
<dbReference type="PANTHER" id="PTHR21087:SF16">
    <property type="entry name" value="SHIKIMATE KINASE 1, CHLOROPLASTIC"/>
    <property type="match status" value="1"/>
</dbReference>
<dbReference type="GO" id="GO:0005524">
    <property type="term" value="F:ATP binding"/>
    <property type="evidence" value="ECO:0007669"/>
    <property type="project" value="UniProtKB-UniRule"/>
</dbReference>
<dbReference type="SUPFAM" id="SSF52540">
    <property type="entry name" value="P-loop containing nucleoside triphosphate hydrolases"/>
    <property type="match status" value="1"/>
</dbReference>
<evidence type="ECO:0000256" key="1">
    <source>
        <dbReference type="ARBA" id="ARBA00004842"/>
    </source>
</evidence>
<dbReference type="Proteomes" id="UP000613011">
    <property type="component" value="Unassembled WGS sequence"/>
</dbReference>
<dbReference type="PANTHER" id="PTHR21087">
    <property type="entry name" value="SHIKIMATE KINASE"/>
    <property type="match status" value="1"/>
</dbReference>
<keyword evidence="4 11" id="KW-0028">Amino-acid biosynthesis</keyword>
<feature type="binding site" evidence="11">
    <location>
        <begin position="11"/>
        <end position="16"/>
    </location>
    <ligand>
        <name>ATP</name>
        <dbReference type="ChEBI" id="CHEBI:30616"/>
    </ligand>
</feature>
<dbReference type="CDD" id="cd00464">
    <property type="entry name" value="SK"/>
    <property type="match status" value="1"/>
</dbReference>
<dbReference type="RefSeq" id="WP_201685390.1">
    <property type="nucleotide sequence ID" value="NZ_JAEQNA010000007.1"/>
</dbReference>
<evidence type="ECO:0000256" key="6">
    <source>
        <dbReference type="ARBA" id="ARBA00022741"/>
    </source>
</evidence>
<evidence type="ECO:0000256" key="2">
    <source>
        <dbReference type="ARBA" id="ARBA00006997"/>
    </source>
</evidence>
<dbReference type="GO" id="GO:0000287">
    <property type="term" value="F:magnesium ion binding"/>
    <property type="evidence" value="ECO:0007669"/>
    <property type="project" value="UniProtKB-UniRule"/>
</dbReference>
<dbReference type="PROSITE" id="PS01128">
    <property type="entry name" value="SHIKIMATE_KINASE"/>
    <property type="match status" value="1"/>
</dbReference>
<feature type="binding site" evidence="11">
    <location>
        <position position="79"/>
    </location>
    <ligand>
        <name>substrate</name>
    </ligand>
</feature>
<evidence type="ECO:0000256" key="3">
    <source>
        <dbReference type="ARBA" id="ARBA00012154"/>
    </source>
</evidence>
<evidence type="ECO:0000256" key="11">
    <source>
        <dbReference type="HAMAP-Rule" id="MF_00109"/>
    </source>
</evidence>
<keyword evidence="9 11" id="KW-0057">Aromatic amino acid biosynthesis</keyword>
<proteinExistence type="inferred from homology"/>
<accession>A0A936ZRV3</accession>
<feature type="binding site" evidence="11">
    <location>
        <position position="15"/>
    </location>
    <ligand>
        <name>Mg(2+)</name>
        <dbReference type="ChEBI" id="CHEBI:18420"/>
    </ligand>
</feature>
<dbReference type="AlphaFoldDB" id="A0A936ZRV3"/>
<evidence type="ECO:0000313" key="12">
    <source>
        <dbReference type="EMBL" id="MBL0422328.1"/>
    </source>
</evidence>
<comment type="cofactor">
    <cofactor evidence="11">
        <name>Mg(2+)</name>
        <dbReference type="ChEBI" id="CHEBI:18420"/>
    </cofactor>
    <text evidence="11">Binds 1 Mg(2+) ion per subunit.</text>
</comment>
<keyword evidence="13" id="KW-1185">Reference proteome</keyword>
<dbReference type="GO" id="GO:0005829">
    <property type="term" value="C:cytosol"/>
    <property type="evidence" value="ECO:0007669"/>
    <property type="project" value="TreeGrafter"/>
</dbReference>
<gene>
    <name evidence="11" type="primary">aroK</name>
    <name evidence="12" type="ORF">JI739_18415</name>
</gene>
<feature type="binding site" evidence="11">
    <location>
        <position position="57"/>
    </location>
    <ligand>
        <name>substrate</name>
    </ligand>
</feature>
<dbReference type="InterPro" id="IPR000623">
    <property type="entry name" value="Shikimate_kinase/TSH1"/>
</dbReference>
<keyword evidence="11" id="KW-0479">Metal-binding</keyword>
<keyword evidence="5 11" id="KW-0808">Transferase</keyword>
<keyword evidence="7 11" id="KW-0418">Kinase</keyword>
<protein>
    <recommendedName>
        <fullName evidence="3 11">Shikimate kinase</fullName>
        <shortName evidence="11">SK</shortName>
        <ecNumber evidence="3 11">2.7.1.71</ecNumber>
    </recommendedName>
</protein>
<dbReference type="EMBL" id="JAEQNA010000007">
    <property type="protein sequence ID" value="MBL0422328.1"/>
    <property type="molecule type" value="Genomic_DNA"/>
</dbReference>
<dbReference type="InterPro" id="IPR031322">
    <property type="entry name" value="Shikimate/glucono_kinase"/>
</dbReference>
<comment type="caution">
    <text evidence="12">The sequence shown here is derived from an EMBL/GenBank/DDBJ whole genome shotgun (WGS) entry which is preliminary data.</text>
</comment>
<evidence type="ECO:0000256" key="4">
    <source>
        <dbReference type="ARBA" id="ARBA00022605"/>
    </source>
</evidence>
<keyword evidence="6 11" id="KW-0547">Nucleotide-binding</keyword>
<evidence type="ECO:0000256" key="5">
    <source>
        <dbReference type="ARBA" id="ARBA00022679"/>
    </source>
</evidence>
<reference evidence="12" key="1">
    <citation type="submission" date="2021-01" db="EMBL/GenBank/DDBJ databases">
        <title>Ramlibacter sp. strain AW1 16S ribosomal RNA gene Genome sequencing and assembly.</title>
        <authorList>
            <person name="Kang M."/>
        </authorList>
    </citation>
    <scope>NUCLEOTIDE SEQUENCE</scope>
    <source>
        <strain evidence="12">AW1</strain>
    </source>
</reference>
<dbReference type="InterPro" id="IPR027417">
    <property type="entry name" value="P-loop_NTPase"/>
</dbReference>
<feature type="binding site" evidence="11">
    <location>
        <position position="33"/>
    </location>
    <ligand>
        <name>substrate</name>
    </ligand>
</feature>
<evidence type="ECO:0000256" key="7">
    <source>
        <dbReference type="ARBA" id="ARBA00022777"/>
    </source>
</evidence>
<keyword evidence="8 11" id="KW-0067">ATP-binding</keyword>
<dbReference type="Gene3D" id="3.40.50.300">
    <property type="entry name" value="P-loop containing nucleotide triphosphate hydrolases"/>
    <property type="match status" value="1"/>
</dbReference>
<organism evidence="12 13">
    <name type="scientific">Ramlibacter aurantiacus</name>
    <dbReference type="NCBI Taxonomy" id="2801330"/>
    <lineage>
        <taxon>Bacteria</taxon>
        <taxon>Pseudomonadati</taxon>
        <taxon>Pseudomonadota</taxon>
        <taxon>Betaproteobacteria</taxon>
        <taxon>Burkholderiales</taxon>
        <taxon>Comamonadaceae</taxon>
        <taxon>Ramlibacter</taxon>
    </lineage>
</organism>
<dbReference type="GO" id="GO:0008652">
    <property type="term" value="P:amino acid biosynthetic process"/>
    <property type="evidence" value="ECO:0007669"/>
    <property type="project" value="UniProtKB-KW"/>
</dbReference>
<feature type="binding site" evidence="11">
    <location>
        <position position="117"/>
    </location>
    <ligand>
        <name>ATP</name>
        <dbReference type="ChEBI" id="CHEBI:30616"/>
    </ligand>
</feature>
<feature type="binding site" evidence="11">
    <location>
        <position position="136"/>
    </location>
    <ligand>
        <name>substrate</name>
    </ligand>
</feature>
<evidence type="ECO:0000256" key="10">
    <source>
        <dbReference type="ARBA" id="ARBA00048567"/>
    </source>
</evidence>
<dbReference type="HAMAP" id="MF_00109">
    <property type="entry name" value="Shikimate_kinase"/>
    <property type="match status" value="1"/>
</dbReference>
<dbReference type="PRINTS" id="PR01100">
    <property type="entry name" value="SHIKIMTKNASE"/>
</dbReference>
<comment type="subunit">
    <text evidence="11">Monomer.</text>
</comment>